<dbReference type="NCBIfam" id="NF010041">
    <property type="entry name" value="PRK13517.1-1"/>
    <property type="match status" value="1"/>
</dbReference>
<dbReference type="SUPFAM" id="SSF55931">
    <property type="entry name" value="Glutamine synthetase/guanido kinase"/>
    <property type="match status" value="1"/>
</dbReference>
<dbReference type="NCBIfam" id="TIGR02050">
    <property type="entry name" value="gshA_cyan_rel"/>
    <property type="match status" value="1"/>
</dbReference>
<keyword evidence="7" id="KW-1185">Reference proteome</keyword>
<evidence type="ECO:0000313" key="7">
    <source>
        <dbReference type="Proteomes" id="UP001057702"/>
    </source>
</evidence>
<sequence length="361" mass="38420">MPTFGVEEEFLLVDRETCVPSPCASMVLKNAGDVLGDQVQAELFPTQVETCTRPVRTLDELRKDLVRLRSAVAAAAAESGCLVVASGTAVVPASGPFEVTGSSRYLRMAAEFGAVTDELGSGVCGCHVHVAVSCRDEAVRLGNHVRLWLPTVGALAANSPFRNGSDSGYASWRAMSWSQWPGVGPAPMLPDAAAYDALVDSLIASGFMLDRGGIYWYARPSEHCPTLEVRVADVNCDLDIVVLVAALVRGLVAVLLAAVRMEESAPAVPDRLLQAAHWRAARDGLAGLGVDLATGRTRPAVELVEALIDRAAPGLEAAGDLDTVRGLWQRVRAQRGGAARQRAVYRRRGDLRDVVDAVTVR</sequence>
<dbReference type="InterPro" id="IPR050141">
    <property type="entry name" value="GCL_type2/YbdK_subfam"/>
</dbReference>
<name>A0ABT1PS93_9ACTN</name>
<protein>
    <recommendedName>
        <fullName evidence="5">Putative glutamate--cysteine ligase 2</fullName>
        <ecNumber evidence="5">6.3.2.2</ecNumber>
    </recommendedName>
    <alternativeName>
        <fullName evidence="5">Gamma-glutamylcysteine synthetase 2</fullName>
        <shortName evidence="5">GCS 2</shortName>
        <shortName evidence="5">Gamma-GCS 2</shortName>
    </alternativeName>
</protein>
<dbReference type="PANTHER" id="PTHR36510">
    <property type="entry name" value="GLUTAMATE--CYSTEINE LIGASE 2-RELATED"/>
    <property type="match status" value="1"/>
</dbReference>
<evidence type="ECO:0000256" key="4">
    <source>
        <dbReference type="ARBA" id="ARBA00048819"/>
    </source>
</evidence>
<proteinExistence type="inferred from homology"/>
<reference evidence="6" key="1">
    <citation type="submission" date="2022-06" db="EMBL/GenBank/DDBJ databases">
        <title>Draft genome sequence of Streptomyces sp. RB6PN25 isolated from peat swamp forest in Thailand.</title>
        <authorList>
            <person name="Duangmal K."/>
            <person name="Klaysubun C."/>
        </authorList>
    </citation>
    <scope>NUCLEOTIDE SEQUENCE</scope>
    <source>
        <strain evidence="6">RB6PN25</strain>
    </source>
</reference>
<dbReference type="PANTHER" id="PTHR36510:SF1">
    <property type="entry name" value="GLUTAMATE--CYSTEINE LIGASE 2-RELATED"/>
    <property type="match status" value="1"/>
</dbReference>
<keyword evidence="1 5" id="KW-0436">Ligase</keyword>
<dbReference type="GO" id="GO:0004357">
    <property type="term" value="F:glutamate-cysteine ligase activity"/>
    <property type="evidence" value="ECO:0007669"/>
    <property type="project" value="UniProtKB-EC"/>
</dbReference>
<dbReference type="Proteomes" id="UP001057702">
    <property type="component" value="Unassembled WGS sequence"/>
</dbReference>
<dbReference type="RefSeq" id="WP_255918689.1">
    <property type="nucleotide sequence ID" value="NZ_JANFNG010000002.1"/>
</dbReference>
<organism evidence="6 7">
    <name type="scientific">Streptomyces humicola</name>
    <dbReference type="NCBI Taxonomy" id="2953240"/>
    <lineage>
        <taxon>Bacteria</taxon>
        <taxon>Bacillati</taxon>
        <taxon>Actinomycetota</taxon>
        <taxon>Actinomycetes</taxon>
        <taxon>Kitasatosporales</taxon>
        <taxon>Streptomycetaceae</taxon>
        <taxon>Streptomyces</taxon>
    </lineage>
</organism>
<dbReference type="Gene3D" id="3.30.590.20">
    <property type="match status" value="1"/>
</dbReference>
<keyword evidence="2 5" id="KW-0547">Nucleotide-binding</keyword>
<dbReference type="InterPro" id="IPR006336">
    <property type="entry name" value="GCS2"/>
</dbReference>
<evidence type="ECO:0000313" key="6">
    <source>
        <dbReference type="EMBL" id="MCQ4079825.1"/>
    </source>
</evidence>
<comment type="caution">
    <text evidence="6">The sequence shown here is derived from an EMBL/GenBank/DDBJ whole genome shotgun (WGS) entry which is preliminary data.</text>
</comment>
<evidence type="ECO:0000256" key="5">
    <source>
        <dbReference type="HAMAP-Rule" id="MF_01609"/>
    </source>
</evidence>
<dbReference type="EC" id="6.3.2.2" evidence="5"/>
<dbReference type="InterPro" id="IPR011793">
    <property type="entry name" value="YbdK"/>
</dbReference>
<dbReference type="Pfam" id="PF04107">
    <property type="entry name" value="GCS2"/>
    <property type="match status" value="1"/>
</dbReference>
<keyword evidence="3 5" id="KW-0067">ATP-binding</keyword>
<comment type="catalytic activity">
    <reaction evidence="4 5">
        <text>L-cysteine + L-glutamate + ATP = gamma-L-glutamyl-L-cysteine + ADP + phosphate + H(+)</text>
        <dbReference type="Rhea" id="RHEA:13285"/>
        <dbReference type="ChEBI" id="CHEBI:15378"/>
        <dbReference type="ChEBI" id="CHEBI:29985"/>
        <dbReference type="ChEBI" id="CHEBI:30616"/>
        <dbReference type="ChEBI" id="CHEBI:35235"/>
        <dbReference type="ChEBI" id="CHEBI:43474"/>
        <dbReference type="ChEBI" id="CHEBI:58173"/>
        <dbReference type="ChEBI" id="CHEBI:456216"/>
        <dbReference type="EC" id="6.3.2.2"/>
    </reaction>
</comment>
<comment type="similarity">
    <text evidence="5">Belongs to the glutamate--cysteine ligase type 2 family. YbdK subfamily.</text>
</comment>
<gene>
    <name evidence="6" type="ORF">NGB36_04265</name>
</gene>
<comment type="function">
    <text evidence="5">ATP-dependent carboxylate-amine ligase which exhibits weak glutamate--cysteine ligase activity.</text>
</comment>
<dbReference type="HAMAP" id="MF_01609">
    <property type="entry name" value="Glu_cys_ligase_2"/>
    <property type="match status" value="1"/>
</dbReference>
<evidence type="ECO:0000256" key="2">
    <source>
        <dbReference type="ARBA" id="ARBA00022741"/>
    </source>
</evidence>
<evidence type="ECO:0000256" key="1">
    <source>
        <dbReference type="ARBA" id="ARBA00022598"/>
    </source>
</evidence>
<dbReference type="InterPro" id="IPR014746">
    <property type="entry name" value="Gln_synth/guanido_kin_cat_dom"/>
</dbReference>
<dbReference type="EMBL" id="JANFNG010000002">
    <property type="protein sequence ID" value="MCQ4079825.1"/>
    <property type="molecule type" value="Genomic_DNA"/>
</dbReference>
<accession>A0ABT1PS93</accession>
<evidence type="ECO:0000256" key="3">
    <source>
        <dbReference type="ARBA" id="ARBA00022840"/>
    </source>
</evidence>